<dbReference type="OrthoDB" id="9770043at2"/>
<organism evidence="2 3">
    <name type="scientific">Oricola cellulosilytica</name>
    <dbReference type="NCBI Taxonomy" id="1429082"/>
    <lineage>
        <taxon>Bacteria</taxon>
        <taxon>Pseudomonadati</taxon>
        <taxon>Pseudomonadota</taxon>
        <taxon>Alphaproteobacteria</taxon>
        <taxon>Hyphomicrobiales</taxon>
        <taxon>Ahrensiaceae</taxon>
        <taxon>Oricola</taxon>
    </lineage>
</organism>
<sequence length="432" mass="46009">MSFSGIFGRIVAMIGAAMILMRRFGKNNEPQAIGGAPVIPEARPQGIPTLKMPTAKGWKDGHTPIAAPDLRVNTFAAGLKHPRWIYVLPNGDVLTSEALGVSTPIRSAFDYAIFATMKRAAAVGVSPNRITLLRDTDGDGVAEARHTFLDKQNHPFGMAMLDGTFYVGNTDALVAFPYEDGATSIDAAGRKLADFKPAGHWTRSLLPSPDGSKLYVGVGSETNIADKGMEAEEGRAAIHEINLDTGESRIFASGLRNAVGMAWEPTTGALWTVVNERDGLGDEVPPDYLTSVVDGGFYGWPYCYWGQTVDDRVPQDSAMVARAIRPDYALGGHTASLGLCWLPAGTLPGFPDGMAIGQHGSWNRSTLAGYKVIFVPFENGKPSGPPRDILSGFLSPDEKHAYGRPVGVTLGPDGSLLVADDVGDVIWRVAGA</sequence>
<reference evidence="2 3" key="1">
    <citation type="journal article" date="2015" name="Antonie Van Leeuwenhoek">
        <title>Oricola cellulosilytica gen. nov., sp. nov., a cellulose-degrading bacterium of the family Phyllobacteriaceae isolated from surface seashore water, and emended descriptions of Mesorhizobium loti and Phyllobacterium myrsinacearum.</title>
        <authorList>
            <person name="Hameed A."/>
            <person name="Shahina M."/>
            <person name="Lai W.A."/>
            <person name="Lin S.Y."/>
            <person name="Young L.S."/>
            <person name="Liu Y.C."/>
            <person name="Hsu Y.H."/>
            <person name="Young C.C."/>
        </authorList>
    </citation>
    <scope>NUCLEOTIDE SEQUENCE [LARGE SCALE GENOMIC DNA]</scope>
    <source>
        <strain evidence="2 3">KCTC 52183</strain>
    </source>
</reference>
<proteinExistence type="predicted"/>
<protein>
    <submittedName>
        <fullName evidence="2">Sorbosone dehydrogenase family protein</fullName>
    </submittedName>
</protein>
<evidence type="ECO:0000313" key="3">
    <source>
        <dbReference type="Proteomes" id="UP000291301"/>
    </source>
</evidence>
<dbReference type="Proteomes" id="UP000291301">
    <property type="component" value="Unassembled WGS sequence"/>
</dbReference>
<dbReference type="Pfam" id="PF22807">
    <property type="entry name" value="TrAA12"/>
    <property type="match status" value="2"/>
</dbReference>
<name>A0A4R0PGW7_9HYPH</name>
<dbReference type="Gene3D" id="2.120.10.30">
    <property type="entry name" value="TolB, C-terminal domain"/>
    <property type="match status" value="1"/>
</dbReference>
<accession>A0A4R0PGW7</accession>
<evidence type="ECO:0000259" key="1">
    <source>
        <dbReference type="Pfam" id="PF22807"/>
    </source>
</evidence>
<dbReference type="InterPro" id="IPR011042">
    <property type="entry name" value="6-blade_b-propeller_TolB-like"/>
</dbReference>
<dbReference type="PANTHER" id="PTHR33546:SF1">
    <property type="entry name" value="LARGE, MULTIFUNCTIONAL SECRETED PROTEIN"/>
    <property type="match status" value="1"/>
</dbReference>
<feature type="domain" description="Pyrroloquinoline quinone-dependent pyranose dehydrogenase beta-propeller" evidence="1">
    <location>
        <begin position="316"/>
        <end position="427"/>
    </location>
</feature>
<dbReference type="SUPFAM" id="SSF50952">
    <property type="entry name" value="Soluble quinoprotein glucose dehydrogenase"/>
    <property type="match status" value="1"/>
</dbReference>
<dbReference type="RefSeq" id="WP_131565018.1">
    <property type="nucleotide sequence ID" value="NZ_JAINFK010000001.1"/>
</dbReference>
<feature type="domain" description="Pyrroloquinoline quinone-dependent pyranose dehydrogenase beta-propeller" evidence="1">
    <location>
        <begin position="135"/>
        <end position="280"/>
    </location>
</feature>
<dbReference type="InterPro" id="IPR011041">
    <property type="entry name" value="Quinoprot_gluc/sorb_DH_b-prop"/>
</dbReference>
<evidence type="ECO:0000313" key="2">
    <source>
        <dbReference type="EMBL" id="TCD16288.1"/>
    </source>
</evidence>
<dbReference type="AlphaFoldDB" id="A0A4R0PGW7"/>
<comment type="caution">
    <text evidence="2">The sequence shown here is derived from an EMBL/GenBank/DDBJ whole genome shotgun (WGS) entry which is preliminary data.</text>
</comment>
<keyword evidence="3" id="KW-1185">Reference proteome</keyword>
<dbReference type="PANTHER" id="PTHR33546">
    <property type="entry name" value="LARGE, MULTIFUNCTIONAL SECRETED PROTEIN-RELATED"/>
    <property type="match status" value="1"/>
</dbReference>
<dbReference type="EMBL" id="SJST01000001">
    <property type="protein sequence ID" value="TCD16288.1"/>
    <property type="molecule type" value="Genomic_DNA"/>
</dbReference>
<gene>
    <name evidence="2" type="ORF">E0D97_02325</name>
</gene>
<dbReference type="InterPro" id="IPR054539">
    <property type="entry name" value="Beta-prop_PDH"/>
</dbReference>